<evidence type="ECO:0000313" key="3">
    <source>
        <dbReference type="Proteomes" id="UP000446768"/>
    </source>
</evidence>
<accession>A0A7X2IMI5</accession>
<gene>
    <name evidence="2" type="ORF">GJ700_12315</name>
</gene>
<name>A0A7X2IMI5_9BURK</name>
<evidence type="ECO:0000256" key="1">
    <source>
        <dbReference type="SAM" id="MobiDB-lite"/>
    </source>
</evidence>
<feature type="region of interest" description="Disordered" evidence="1">
    <location>
        <begin position="248"/>
        <end position="336"/>
    </location>
</feature>
<sequence length="568" mass="59355">MPVYAHQATLEAIPDLFCAEAIWQAPGFALFSRRPLLRDLLERSPREQRGRAATRCFAHVIVTLPQEDIDDDYHLARGARARELEQALAALHQRDFADLLGGDAVRYLVQGSDDVPPGAVSVRFGHAVYLPAQGEKIAFSASVSRDGVTWKPVCPVYAGQRLALLGTDAGWAVCPGEPPPAPGGAILLLNDGPGAQPIVQARPRDAFECRFDAAHGHYAVRPRAGMAAGQGADGQLLLRVSVPAAAHRMADTPASGHADGRDNAAGNGIASPAATPAAVATVTAQDAATGPARSAPERGHAVWQPRPAADQPDGALARQVPTWQAAADATALPQPVSPAAPRAAAAVAEASDATYVPMARQRVTLAALALPRLSRYRETGARRLDIPLGPLGEGPEHGVALAIDADDALHAVTPGGHQAVTAPATLQQPGGRAIHVLAPPAAMADRYCALLPLSQQASVQLPLAGRHRFGRQAPALAPLRLLDSPRLLHCGGTQASADRIGLSREAFSFEMSPQGVRIARLAASQALYHLDGQLQFVASIGAASAEAPYLLPPGHHVAAGHYVLRFDA</sequence>
<protein>
    <submittedName>
        <fullName evidence="2">Uncharacterized protein</fullName>
    </submittedName>
</protein>
<reference evidence="2 3" key="1">
    <citation type="submission" date="2019-11" db="EMBL/GenBank/DDBJ databases">
        <title>Novel species isolated from a subtropical stream in China.</title>
        <authorList>
            <person name="Lu H."/>
        </authorList>
    </citation>
    <scope>NUCLEOTIDE SEQUENCE [LARGE SCALE GENOMIC DNA]</scope>
    <source>
        <strain evidence="2 3">FT92W</strain>
    </source>
</reference>
<keyword evidence="3" id="KW-1185">Reference proteome</keyword>
<evidence type="ECO:0000313" key="2">
    <source>
        <dbReference type="EMBL" id="MRV72493.1"/>
    </source>
</evidence>
<comment type="caution">
    <text evidence="2">The sequence shown here is derived from an EMBL/GenBank/DDBJ whole genome shotgun (WGS) entry which is preliminary data.</text>
</comment>
<dbReference type="AlphaFoldDB" id="A0A7X2IMI5"/>
<dbReference type="EMBL" id="WKJJ01000007">
    <property type="protein sequence ID" value="MRV72493.1"/>
    <property type="molecule type" value="Genomic_DNA"/>
</dbReference>
<organism evidence="2 3">
    <name type="scientific">Pseudoduganella rivuli</name>
    <dbReference type="NCBI Taxonomy" id="2666085"/>
    <lineage>
        <taxon>Bacteria</taxon>
        <taxon>Pseudomonadati</taxon>
        <taxon>Pseudomonadota</taxon>
        <taxon>Betaproteobacteria</taxon>
        <taxon>Burkholderiales</taxon>
        <taxon>Oxalobacteraceae</taxon>
        <taxon>Telluria group</taxon>
        <taxon>Pseudoduganella</taxon>
    </lineage>
</organism>
<proteinExistence type="predicted"/>
<feature type="compositionally biased region" description="Low complexity" evidence="1">
    <location>
        <begin position="270"/>
        <end position="289"/>
    </location>
</feature>
<dbReference type="RefSeq" id="WP_154374132.1">
    <property type="nucleotide sequence ID" value="NZ_WKJJ01000007.1"/>
</dbReference>
<dbReference type="Proteomes" id="UP000446768">
    <property type="component" value="Unassembled WGS sequence"/>
</dbReference>